<organism evidence="2 3">
    <name type="scientific">Abeliophyllum distichum</name>
    <dbReference type="NCBI Taxonomy" id="126358"/>
    <lineage>
        <taxon>Eukaryota</taxon>
        <taxon>Viridiplantae</taxon>
        <taxon>Streptophyta</taxon>
        <taxon>Embryophyta</taxon>
        <taxon>Tracheophyta</taxon>
        <taxon>Spermatophyta</taxon>
        <taxon>Magnoliopsida</taxon>
        <taxon>eudicotyledons</taxon>
        <taxon>Gunneridae</taxon>
        <taxon>Pentapetalae</taxon>
        <taxon>asterids</taxon>
        <taxon>lamiids</taxon>
        <taxon>Lamiales</taxon>
        <taxon>Oleaceae</taxon>
        <taxon>Forsythieae</taxon>
        <taxon>Abeliophyllum</taxon>
    </lineage>
</organism>
<comment type="caution">
    <text evidence="2">The sequence shown here is derived from an EMBL/GenBank/DDBJ whole genome shotgun (WGS) entry which is preliminary data.</text>
</comment>
<feature type="region of interest" description="Disordered" evidence="1">
    <location>
        <begin position="51"/>
        <end position="130"/>
    </location>
</feature>
<dbReference type="AlphaFoldDB" id="A0ABD1U2D9"/>
<sequence>MDDRTGSHTTKLSTFALQEIIESNEASSTKSYDLDKKGGIGVPCKHSIGYGTSIKSPAPPTVLGAAVTPIERAPSKSNWGGKKSKFIKDEGSVSSGNGGTADKGKGKDPDEENGIVLDGIGISNSREEEE</sequence>
<dbReference type="Proteomes" id="UP001604336">
    <property type="component" value="Unassembled WGS sequence"/>
</dbReference>
<keyword evidence="3" id="KW-1185">Reference proteome</keyword>
<dbReference type="EMBL" id="JBFOLK010000004">
    <property type="protein sequence ID" value="KAL2519159.1"/>
    <property type="molecule type" value="Genomic_DNA"/>
</dbReference>
<evidence type="ECO:0000313" key="3">
    <source>
        <dbReference type="Proteomes" id="UP001604336"/>
    </source>
</evidence>
<accession>A0ABD1U2D9</accession>
<gene>
    <name evidence="2" type="ORF">Adt_15406</name>
</gene>
<evidence type="ECO:0000313" key="2">
    <source>
        <dbReference type="EMBL" id="KAL2519159.1"/>
    </source>
</evidence>
<name>A0ABD1U2D9_9LAMI</name>
<proteinExistence type="predicted"/>
<protein>
    <submittedName>
        <fullName evidence="2">Uncharacterized protein</fullName>
    </submittedName>
</protein>
<reference evidence="3" key="1">
    <citation type="submission" date="2024-07" db="EMBL/GenBank/DDBJ databases">
        <title>Two chromosome-level genome assemblies of Korean endemic species Abeliophyllum distichum and Forsythia ovata (Oleaceae).</title>
        <authorList>
            <person name="Jang H."/>
        </authorList>
    </citation>
    <scope>NUCLEOTIDE SEQUENCE [LARGE SCALE GENOMIC DNA]</scope>
</reference>
<evidence type="ECO:0000256" key="1">
    <source>
        <dbReference type="SAM" id="MobiDB-lite"/>
    </source>
</evidence>